<dbReference type="STRING" id="29655.A0A0K9Q434"/>
<dbReference type="InterPro" id="IPR027483">
    <property type="entry name" value="PInositol-4-P-4/5-kinase_C_sf"/>
</dbReference>
<dbReference type="Proteomes" id="UP000036987">
    <property type="component" value="Unassembled WGS sequence"/>
</dbReference>
<accession>A0A0K9Q434</accession>
<dbReference type="GO" id="GO:0046854">
    <property type="term" value="P:phosphatidylinositol phosphate biosynthetic process"/>
    <property type="evidence" value="ECO:0000318"/>
    <property type="project" value="GO_Central"/>
</dbReference>
<dbReference type="InterPro" id="IPR002498">
    <property type="entry name" value="PInositol-4-P-4/5-kinase_core"/>
</dbReference>
<evidence type="ECO:0000313" key="10">
    <source>
        <dbReference type="Proteomes" id="UP000036987"/>
    </source>
</evidence>
<dbReference type="SMART" id="SM00698">
    <property type="entry name" value="MORN"/>
    <property type="match status" value="7"/>
</dbReference>
<dbReference type="GO" id="GO:0005524">
    <property type="term" value="F:ATP binding"/>
    <property type="evidence" value="ECO:0007669"/>
    <property type="project" value="UniProtKB-UniRule"/>
</dbReference>
<dbReference type="InterPro" id="IPR023610">
    <property type="entry name" value="PInositol-4/5-P-5/4-kinase"/>
</dbReference>
<keyword evidence="4 6" id="KW-0418">Kinase</keyword>
<dbReference type="GO" id="GO:0005886">
    <property type="term" value="C:plasma membrane"/>
    <property type="evidence" value="ECO:0000318"/>
    <property type="project" value="GO_Central"/>
</dbReference>
<dbReference type="PANTHER" id="PTHR23086">
    <property type="entry name" value="PHOSPHATIDYLINOSITOL-4-PHOSPHATE 5-KINASE"/>
    <property type="match status" value="1"/>
</dbReference>
<dbReference type="PANTHER" id="PTHR23086:SF113">
    <property type="entry name" value="PHOSPHATIDYLINOSITOL 4-PHOSPHATE 5-KINASE 6"/>
    <property type="match status" value="1"/>
</dbReference>
<evidence type="ECO:0000256" key="1">
    <source>
        <dbReference type="ARBA" id="ARBA00022679"/>
    </source>
</evidence>
<evidence type="ECO:0000256" key="4">
    <source>
        <dbReference type="ARBA" id="ARBA00022777"/>
    </source>
</evidence>
<keyword evidence="10" id="KW-1185">Reference proteome</keyword>
<dbReference type="CDD" id="cd17302">
    <property type="entry name" value="PIPKc_AtPIP5K_like"/>
    <property type="match status" value="1"/>
</dbReference>
<comment type="caution">
    <text evidence="9">The sequence shown here is derived from an EMBL/GenBank/DDBJ whole genome shotgun (WGS) entry which is preliminary data.</text>
</comment>
<dbReference type="AlphaFoldDB" id="A0A0K9Q434"/>
<dbReference type="PROSITE" id="PS51455">
    <property type="entry name" value="PIPK"/>
    <property type="match status" value="1"/>
</dbReference>
<dbReference type="InterPro" id="IPR003409">
    <property type="entry name" value="MORN"/>
</dbReference>
<comment type="catalytic activity">
    <reaction evidence="6">
        <text>a 1,2-diacyl-sn-glycero-3-phospho-(1D-myo-inositol 4-phosphate) + ATP = a 1,2-diacyl-sn-glycero-3-phospho-(1D-myo-inositol-4,5-bisphosphate) + ADP + H(+)</text>
        <dbReference type="Rhea" id="RHEA:14425"/>
        <dbReference type="ChEBI" id="CHEBI:15378"/>
        <dbReference type="ChEBI" id="CHEBI:30616"/>
        <dbReference type="ChEBI" id="CHEBI:58178"/>
        <dbReference type="ChEBI" id="CHEBI:58456"/>
        <dbReference type="ChEBI" id="CHEBI:456216"/>
        <dbReference type="EC" id="2.7.1.68"/>
    </reaction>
</comment>
<protein>
    <recommendedName>
        <fullName evidence="6">Phosphatidylinositol 4-phosphate 5-kinase</fullName>
        <ecNumber evidence="6">2.7.1.68</ecNumber>
    </recommendedName>
</protein>
<dbReference type="Pfam" id="PF01504">
    <property type="entry name" value="PIP5K"/>
    <property type="match status" value="1"/>
</dbReference>
<dbReference type="EC" id="2.7.1.68" evidence="6"/>
<dbReference type="PIRSF" id="PIRSF037274">
    <property type="entry name" value="PIP5K_plant_prd"/>
    <property type="match status" value="1"/>
</dbReference>
<dbReference type="EMBL" id="LFYR01000090">
    <property type="protein sequence ID" value="KMZ76048.1"/>
    <property type="molecule type" value="Genomic_DNA"/>
</dbReference>
<feature type="compositionally biased region" description="Basic and acidic residues" evidence="7">
    <location>
        <begin position="363"/>
        <end position="379"/>
    </location>
</feature>
<feature type="domain" description="PIPK" evidence="8">
    <location>
        <begin position="397"/>
        <end position="791"/>
    </location>
</feature>
<dbReference type="FunFam" id="3.30.800.10:FF:000003">
    <property type="entry name" value="Phosphatidylinositol 4-phosphate 5-kinase"/>
    <property type="match status" value="1"/>
</dbReference>
<dbReference type="GO" id="GO:0016308">
    <property type="term" value="F:1-phosphatidylinositol-4-phosphate 5-kinase activity"/>
    <property type="evidence" value="ECO:0000318"/>
    <property type="project" value="GO_Central"/>
</dbReference>
<name>A0A0K9Q434_ZOSMR</name>
<keyword evidence="3 6" id="KW-0547">Nucleotide-binding</keyword>
<evidence type="ECO:0000256" key="3">
    <source>
        <dbReference type="ARBA" id="ARBA00022741"/>
    </source>
</evidence>
<evidence type="ECO:0000313" key="9">
    <source>
        <dbReference type="EMBL" id="KMZ76048.1"/>
    </source>
</evidence>
<evidence type="ECO:0000256" key="7">
    <source>
        <dbReference type="SAM" id="MobiDB-lite"/>
    </source>
</evidence>
<feature type="region of interest" description="Disordered" evidence="7">
    <location>
        <begin position="357"/>
        <end position="382"/>
    </location>
</feature>
<dbReference type="Gene3D" id="3.30.800.10">
    <property type="entry name" value="Phosphatidylinositol Phosphate Kinase II Beta"/>
    <property type="match status" value="1"/>
</dbReference>
<dbReference type="SUPFAM" id="SSF82185">
    <property type="entry name" value="Histone H3 K4-specific methyltransferase SET7/9 N-terminal domain"/>
    <property type="match status" value="2"/>
</dbReference>
<dbReference type="InterPro" id="IPR017163">
    <property type="entry name" value="PIno-4-P-5_kinase_pln"/>
</dbReference>
<dbReference type="InterPro" id="IPR027484">
    <property type="entry name" value="PInositol-4-P-5-kinase_N"/>
</dbReference>
<evidence type="ECO:0000259" key="8">
    <source>
        <dbReference type="PROSITE" id="PS51455"/>
    </source>
</evidence>
<dbReference type="OMA" id="CIICPGE"/>
<dbReference type="Gene3D" id="2.20.110.10">
    <property type="entry name" value="Histone H3 K4-specific methyltransferase SET7/9 N-terminal domain"/>
    <property type="match status" value="3"/>
</dbReference>
<dbReference type="Gene3D" id="3.30.810.10">
    <property type="entry name" value="2-Layer Sandwich"/>
    <property type="match status" value="1"/>
</dbReference>
<evidence type="ECO:0000256" key="6">
    <source>
        <dbReference type="PIRNR" id="PIRNR037274"/>
    </source>
</evidence>
<keyword evidence="5 6" id="KW-0067">ATP-binding</keyword>
<keyword evidence="1 6" id="KW-0808">Transferase</keyword>
<keyword evidence="2" id="KW-0677">Repeat</keyword>
<sequence>MHREQAQPQPRSKAWETTIRKTQLQRLGCSFFAGTSVAPLDENGLSKSTDTEYDVDSIPDGQADRRFSNGDFYTGAWLSDRPHGTGKYLWTDGCIYEGEWVDGKTTGQGKFFWPTGATYEGDFKSGYIDGFGTFTSSNGDSYCGCYSMNLKQGHGSRTYTNGDVYAGEWKYGLRDGSGRYIWRDQHEYTGEFKSGIMSGKGNLIWSNGNSYDGCWEDGSPSGKGQFRWSDGSLYVGFWSKDPTLRKGVVYPPSPDAASIKHLPQDPQEALMLEFNQCRVSQEDNSLTLPSQKMDTFTIGAGFKASELEAAIKPAKIKNKLIEFARLNRRSSVDSSMRGRRNMRRSGSADNSYDKFSGWDGDCDSGRDERMTSEDSDTRTRSPIAGLVPRDLKKQGVTISKGHKNYELMLNLQLGIRHSVARPAPAISLNLKSSAFDPKEKLWTKFPPEGSKSTPPHQSCEFKWKDYCPVVFRTLRMLFNVDPADYMISICGNDALRELSSPGKSGSFFYLTHDDRYMIKTIKKSEVKVLLRMLPAYYNHVRSYENTLVTKFFGLHCVKLTGAIQKKVRFVIMGNLFCSEYTIHRHFDLKGSSHGRMTDKPESEIDASTTLKDLDLNFIFRLQGSWFQEFCKQVDQDCELLEQERIMDYSLLVGLHFRESSLSNNDPFLIEGSSDSGSAFSEETPTLSRAKTDSFFTYPRHESHDMIKLGINMPSQVEKTARNDCDSLIGEPTGEIYDVILFFGIIDILQDYDISKKLEHAIKAFQYDATSISAVDPKLYSKRFRDFIFKVFTRDTEIQPTENPPG</sequence>
<proteinExistence type="predicted"/>
<gene>
    <name evidence="9" type="ORF">ZOSMA_107G00450</name>
</gene>
<evidence type="ECO:0000256" key="2">
    <source>
        <dbReference type="ARBA" id="ARBA00022737"/>
    </source>
</evidence>
<dbReference type="OrthoDB" id="70770at2759"/>
<dbReference type="SMART" id="SM00330">
    <property type="entry name" value="PIPKc"/>
    <property type="match status" value="1"/>
</dbReference>
<organism evidence="9 10">
    <name type="scientific">Zostera marina</name>
    <name type="common">Eelgrass</name>
    <dbReference type="NCBI Taxonomy" id="29655"/>
    <lineage>
        <taxon>Eukaryota</taxon>
        <taxon>Viridiplantae</taxon>
        <taxon>Streptophyta</taxon>
        <taxon>Embryophyta</taxon>
        <taxon>Tracheophyta</taxon>
        <taxon>Spermatophyta</taxon>
        <taxon>Magnoliopsida</taxon>
        <taxon>Liliopsida</taxon>
        <taxon>Zosteraceae</taxon>
        <taxon>Zostera</taxon>
    </lineage>
</organism>
<dbReference type="SUPFAM" id="SSF56104">
    <property type="entry name" value="SAICAR synthase-like"/>
    <property type="match status" value="1"/>
</dbReference>
<evidence type="ECO:0000256" key="5">
    <source>
        <dbReference type="ARBA" id="ARBA00022840"/>
    </source>
</evidence>
<reference evidence="10" key="1">
    <citation type="journal article" date="2016" name="Nature">
        <title>The genome of the seagrass Zostera marina reveals angiosperm adaptation to the sea.</title>
        <authorList>
            <person name="Olsen J.L."/>
            <person name="Rouze P."/>
            <person name="Verhelst B."/>
            <person name="Lin Y.-C."/>
            <person name="Bayer T."/>
            <person name="Collen J."/>
            <person name="Dattolo E."/>
            <person name="De Paoli E."/>
            <person name="Dittami S."/>
            <person name="Maumus F."/>
            <person name="Michel G."/>
            <person name="Kersting A."/>
            <person name="Lauritano C."/>
            <person name="Lohaus R."/>
            <person name="Toepel M."/>
            <person name="Tonon T."/>
            <person name="Vanneste K."/>
            <person name="Amirebrahimi M."/>
            <person name="Brakel J."/>
            <person name="Bostroem C."/>
            <person name="Chovatia M."/>
            <person name="Grimwood J."/>
            <person name="Jenkins J.W."/>
            <person name="Jueterbock A."/>
            <person name="Mraz A."/>
            <person name="Stam W.T."/>
            <person name="Tice H."/>
            <person name="Bornberg-Bauer E."/>
            <person name="Green P.J."/>
            <person name="Pearson G.A."/>
            <person name="Procaccini G."/>
            <person name="Duarte C.M."/>
            <person name="Schmutz J."/>
            <person name="Reusch T.B.H."/>
            <person name="Van de Peer Y."/>
        </authorList>
    </citation>
    <scope>NUCLEOTIDE SEQUENCE [LARGE SCALE GENOMIC DNA]</scope>
    <source>
        <strain evidence="10">cv. Finnish</strain>
    </source>
</reference>
<dbReference type="Pfam" id="PF02493">
    <property type="entry name" value="MORN"/>
    <property type="match status" value="7"/>
</dbReference>